<sequence>MEREFQMSIKTHEVAQLLSIFECTCRLHAVKGLIMPNIPLKLSVEHLLAFYYCLDIKYAACAEATLEFLLRYLAGTSQENHRRQNLSDTEEPIPLAWRVT</sequence>
<accession>A0A131YDY0</accession>
<dbReference type="AlphaFoldDB" id="A0A131YDY0"/>
<name>A0A131YDY0_RHIAP</name>
<protein>
    <submittedName>
        <fullName evidence="2">Uncharacterized protein</fullName>
    </submittedName>
</protein>
<evidence type="ECO:0000313" key="2">
    <source>
        <dbReference type="EMBL" id="JAP76702.1"/>
    </source>
</evidence>
<organism evidence="2">
    <name type="scientific">Rhipicephalus appendiculatus</name>
    <name type="common">Brown ear tick</name>
    <dbReference type="NCBI Taxonomy" id="34631"/>
    <lineage>
        <taxon>Eukaryota</taxon>
        <taxon>Metazoa</taxon>
        <taxon>Ecdysozoa</taxon>
        <taxon>Arthropoda</taxon>
        <taxon>Chelicerata</taxon>
        <taxon>Arachnida</taxon>
        <taxon>Acari</taxon>
        <taxon>Parasitiformes</taxon>
        <taxon>Ixodida</taxon>
        <taxon>Ixodoidea</taxon>
        <taxon>Ixodidae</taxon>
        <taxon>Rhipicephalinae</taxon>
        <taxon>Rhipicephalus</taxon>
        <taxon>Rhipicephalus</taxon>
    </lineage>
</organism>
<feature type="region of interest" description="Disordered" evidence="1">
    <location>
        <begin position="80"/>
        <end position="100"/>
    </location>
</feature>
<evidence type="ECO:0000256" key="1">
    <source>
        <dbReference type="SAM" id="MobiDB-lite"/>
    </source>
</evidence>
<dbReference type="EMBL" id="GEDV01011855">
    <property type="protein sequence ID" value="JAP76702.1"/>
    <property type="molecule type" value="Transcribed_RNA"/>
</dbReference>
<reference evidence="2" key="1">
    <citation type="journal article" date="2016" name="Ticks Tick Borne Dis.">
        <title>De novo assembly and annotation of the salivary gland transcriptome of Rhipicephalus appendiculatus male and female ticks during blood feeding.</title>
        <authorList>
            <person name="de Castro M.H."/>
            <person name="de Klerk D."/>
            <person name="Pienaar R."/>
            <person name="Latif A.A."/>
            <person name="Rees D.J."/>
            <person name="Mans B.J."/>
        </authorList>
    </citation>
    <scope>NUCLEOTIDE SEQUENCE</scope>
    <source>
        <tissue evidence="2">Salivary glands</tissue>
    </source>
</reference>
<proteinExistence type="predicted"/>